<dbReference type="STRING" id="431595.K3X8D0"/>
<keyword evidence="1" id="KW-0812">Transmembrane</keyword>
<evidence type="ECO:0000313" key="2">
    <source>
        <dbReference type="EnsemblProtists" id="PYU1_T013479"/>
    </source>
</evidence>
<dbReference type="PANTHER" id="PTHR35895:SF1">
    <property type="entry name" value="LIPID-BINDING SERUM GLYCOPROTEIN C-TERMINAL DOMAIN-CONTAINING PROTEIN"/>
    <property type="match status" value="1"/>
</dbReference>
<evidence type="ECO:0000313" key="3">
    <source>
        <dbReference type="Proteomes" id="UP000019132"/>
    </source>
</evidence>
<reference evidence="3" key="2">
    <citation type="submission" date="2010-04" db="EMBL/GenBank/DDBJ databases">
        <authorList>
            <person name="Buell R."/>
            <person name="Hamilton J."/>
            <person name="Hostetler J."/>
        </authorList>
    </citation>
    <scope>NUCLEOTIDE SEQUENCE [LARGE SCALE GENOMIC DNA]</scope>
    <source>
        <strain evidence="3">DAOM:BR144</strain>
    </source>
</reference>
<dbReference type="InterPro" id="IPR046368">
    <property type="entry name" value="Tag1"/>
</dbReference>
<keyword evidence="3" id="KW-1185">Reference proteome</keyword>
<proteinExistence type="predicted"/>
<keyword evidence="1" id="KW-1133">Transmembrane helix</keyword>
<dbReference type="EMBL" id="GL376593">
    <property type="status" value="NOT_ANNOTATED_CDS"/>
    <property type="molecule type" value="Genomic_DNA"/>
</dbReference>
<accession>K3X8D0</accession>
<dbReference type="HOGENOM" id="CLU_284486_0_0_1"/>
<dbReference type="Pfam" id="PF12505">
    <property type="entry name" value="DUF3712"/>
    <property type="match status" value="2"/>
</dbReference>
<reference evidence="3" key="1">
    <citation type="journal article" date="2010" name="Genome Biol.">
        <title>Genome sequence of the necrotrophic plant pathogen Pythium ultimum reveals original pathogenicity mechanisms and effector repertoire.</title>
        <authorList>
            <person name="Levesque C.A."/>
            <person name="Brouwer H."/>
            <person name="Cano L."/>
            <person name="Hamilton J.P."/>
            <person name="Holt C."/>
            <person name="Huitema E."/>
            <person name="Raffaele S."/>
            <person name="Robideau G.P."/>
            <person name="Thines M."/>
            <person name="Win J."/>
            <person name="Zerillo M.M."/>
            <person name="Beakes G.W."/>
            <person name="Boore J.L."/>
            <person name="Busam D."/>
            <person name="Dumas B."/>
            <person name="Ferriera S."/>
            <person name="Fuerstenberg S.I."/>
            <person name="Gachon C.M."/>
            <person name="Gaulin E."/>
            <person name="Govers F."/>
            <person name="Grenville-Briggs L."/>
            <person name="Horner N."/>
            <person name="Hostetler J."/>
            <person name="Jiang R.H."/>
            <person name="Johnson J."/>
            <person name="Krajaejun T."/>
            <person name="Lin H."/>
            <person name="Meijer H.J."/>
            <person name="Moore B."/>
            <person name="Morris P."/>
            <person name="Phuntmart V."/>
            <person name="Puiu D."/>
            <person name="Shetty J."/>
            <person name="Stajich J.E."/>
            <person name="Tripathy S."/>
            <person name="Wawra S."/>
            <person name="van West P."/>
            <person name="Whitty B.R."/>
            <person name="Coutinho P.M."/>
            <person name="Henrissat B."/>
            <person name="Martin F."/>
            <person name="Thomas P.D."/>
            <person name="Tyler B.M."/>
            <person name="De Vries R.P."/>
            <person name="Kamoun S."/>
            <person name="Yandell M."/>
            <person name="Tisserat N."/>
            <person name="Buell C.R."/>
        </authorList>
    </citation>
    <scope>NUCLEOTIDE SEQUENCE</scope>
    <source>
        <strain evidence="3">DAOM:BR144</strain>
    </source>
</reference>
<feature type="transmembrane region" description="Helical" evidence="1">
    <location>
        <begin position="44"/>
        <end position="65"/>
    </location>
</feature>
<evidence type="ECO:0000256" key="1">
    <source>
        <dbReference type="SAM" id="Phobius"/>
    </source>
</evidence>
<keyword evidence="1" id="KW-0472">Membrane</keyword>
<dbReference type="OMA" id="KTCIRNP"/>
<reference evidence="2" key="3">
    <citation type="submission" date="2015-02" db="UniProtKB">
        <authorList>
            <consortium name="EnsemblProtists"/>
        </authorList>
    </citation>
    <scope>IDENTIFICATION</scope>
    <source>
        <strain evidence="2">DAOM BR144</strain>
    </source>
</reference>
<dbReference type="InterPro" id="IPR022185">
    <property type="entry name" value="DUF3712"/>
</dbReference>
<protein>
    <submittedName>
        <fullName evidence="2">Uncharacterized protein</fullName>
    </submittedName>
</protein>
<dbReference type="PANTHER" id="PTHR35895">
    <property type="entry name" value="CHROMOSOME 16, WHOLE GENOME SHOTGUN SEQUENCE"/>
    <property type="match status" value="1"/>
</dbReference>
<dbReference type="GO" id="GO:0016020">
    <property type="term" value="C:membrane"/>
    <property type="evidence" value="ECO:0007669"/>
    <property type="project" value="TreeGrafter"/>
</dbReference>
<dbReference type="eggNOG" id="ENOG502RP6J">
    <property type="taxonomic scope" value="Eukaryota"/>
</dbReference>
<dbReference type="EnsemblProtists" id="PYU1_T013479">
    <property type="protein sequence ID" value="PYU1_T013479"/>
    <property type="gene ID" value="PYU1_G013450"/>
</dbReference>
<dbReference type="InParanoid" id="K3X8D0"/>
<dbReference type="AlphaFoldDB" id="K3X8D0"/>
<organism evidence="2 3">
    <name type="scientific">Globisporangium ultimum (strain ATCC 200006 / CBS 805.95 / DAOM BR144)</name>
    <name type="common">Pythium ultimum</name>
    <dbReference type="NCBI Taxonomy" id="431595"/>
    <lineage>
        <taxon>Eukaryota</taxon>
        <taxon>Sar</taxon>
        <taxon>Stramenopiles</taxon>
        <taxon>Oomycota</taxon>
        <taxon>Peronosporomycetes</taxon>
        <taxon>Pythiales</taxon>
        <taxon>Pythiaceae</taxon>
        <taxon>Globisporangium</taxon>
    </lineage>
</organism>
<name>K3X8D0_GLOUD</name>
<sequence>MLSKAMAKDANDGVDGAHEPLLPYAGANSIGHDPRKRDPASKKYIRWILYGVLALVVLVLVRALAKIPVRSIAKSSIRDAQMTIKRMQLMHPQASNVTLNITLVLTSPSAFGVQIDPTTFMLKYGGENGGEGQAVGSLVAPKMEIHNGENIIVFPNSTLAIDNRTAWDAFAHDMIQKPDVQYTLVGALGLHIRLLWGIISFDLDAIPFNKTLSFKGLDGMKKMQIADIDMTASTPTQVVAKIRTCLYNPSITTMLPVGKLCLRAHYPTVGKETLVAALATSADASISVGSSDASHPECASLSDSNDTAFGYNLLELEGVMLGTNQDAISGLISKYLSNTPAQLTVVACHPQATSVDIYNQAMQTLSIPAILPPQKDPLVGKLFFQSLALDPPDKVNANVHLGINTALAVEATSPLGPNSALTLSEIHMSVKLYARKQLDEVLLGELSALEVDIVNGRLVERSNITVNCTTELRFEKDGAPFGEFVRDAVVKDTVDLRLEGHLNVVAHDVLKLSGLPLNVTTTLVGMHDFNNVSIIDFLLPGGGDPSHQGEVIKTDIAIWNPSLFAVSIGALEMELGMEATGESLGQLHGRMVLTPGDNRLPMQGTLLPKRDSGGRVSDAVADFFSKYLRSEPSNVAVTITGSEYPDCIWLQKALIGMKIGTVFPGVKPGFQLISGINMTRLDVVLKEDDTKLLLRGPPRSTNTQMLVRTSLGAQVKMPPSIQIPLNITNLSIALTMENDKSLPLGTLISGREVCEFNQTDGGAFRLNMSTYYPIKFNDNDQVAAMAGFITDLLTKEGNIVMQLASDPKTNQGAFPFVETRMGMLPLQRIPIKGAPLIPGMNSFTNPPVEILGVDIEKGLRSLMVLTMKFSIRNPSVVQTKLGSLQFDVLSENARMGAAHIEDFDLKCCGEETILSGKFDFAPADADLSTARRFLSNFVSGYFTGGKAQKIAIRGTQESTTLDILQPALKALTIPSMLPTLADLFPKMPTLVASSVLYTPSILHLSQIPTALRLQNPFSESILVTAVDLELYPCEDQSKVDGKLVCDKYYTEPLAHFAPSKFAPMFVPANSPGCFTCCQGVHCEQKLPICPRGSVGECMHADVDSFFSPEAIAALFHSATSGLLMKVNGTIGASIGDYATQLWYQQEGLLVSIAKW</sequence>
<dbReference type="Proteomes" id="UP000019132">
    <property type="component" value="Unassembled WGS sequence"/>
</dbReference>
<dbReference type="VEuPathDB" id="FungiDB:PYU1_G013450"/>